<sequence>MEHLPIHLPHEASLGGPVQFRWMYCFERFMGHLKKKVKNKAKVEGSIVEQYINEEISTFCSYYFEPHIKTKTRREDRHYDGGNPEDTLVEAIPDIFSQPGRGSGKEKETWFKEEDYHIAHTYVLRNCDQLRPFERLFDASLIAAHPGMRENELIELGEKTYASWLKKHVEDTWNDNAYPKWLMSLVHGPLVQVTSWPMYFCRGYIFHTYDHGKDKKNANYGVCVKGTSSSGSGGEPGFYGVLREILELHYSGPPDLKLVVFKCDWYDSTIGRGVRINKSGIIDINEKWRYGKYDPFVFASQADQVCYVPYPRMTQPRKYQHWTACIRIPSRGKVLVHQNLDFNAMQQENDNSIVQAAAVNVETLTHGQAEDLDDPEVEAEKGSDDEDGNFDIELTSDESE</sequence>
<organism evidence="4 5">
    <name type="scientific">Microthlaspi erraticum</name>
    <dbReference type="NCBI Taxonomy" id="1685480"/>
    <lineage>
        <taxon>Eukaryota</taxon>
        <taxon>Viridiplantae</taxon>
        <taxon>Streptophyta</taxon>
        <taxon>Embryophyta</taxon>
        <taxon>Tracheophyta</taxon>
        <taxon>Spermatophyta</taxon>
        <taxon>Magnoliopsida</taxon>
        <taxon>eudicotyledons</taxon>
        <taxon>Gunneridae</taxon>
        <taxon>Pentapetalae</taxon>
        <taxon>rosids</taxon>
        <taxon>malvids</taxon>
        <taxon>Brassicales</taxon>
        <taxon>Brassicaceae</taxon>
        <taxon>Coluteocarpeae</taxon>
        <taxon>Microthlaspi</taxon>
    </lineage>
</organism>
<feature type="domain" description="DUF4218" evidence="3">
    <location>
        <begin position="1"/>
        <end position="78"/>
    </location>
</feature>
<reference evidence="4" key="1">
    <citation type="submission" date="2020-01" db="EMBL/GenBank/DDBJ databases">
        <authorList>
            <person name="Mishra B."/>
        </authorList>
    </citation>
    <scope>NUCLEOTIDE SEQUENCE [LARGE SCALE GENOMIC DNA]</scope>
</reference>
<accession>A0A6D2HFP4</accession>
<proteinExistence type="predicted"/>
<dbReference type="Proteomes" id="UP000467841">
    <property type="component" value="Unassembled WGS sequence"/>
</dbReference>
<evidence type="ECO:0000259" key="3">
    <source>
        <dbReference type="Pfam" id="PF13960"/>
    </source>
</evidence>
<evidence type="ECO:0000313" key="4">
    <source>
        <dbReference type="EMBL" id="CAA7013527.1"/>
    </source>
</evidence>
<comment type="caution">
    <text evidence="4">The sequence shown here is derived from an EMBL/GenBank/DDBJ whole genome shotgun (WGS) entry which is preliminary data.</text>
</comment>
<dbReference type="Pfam" id="PF13960">
    <property type="entry name" value="DUF4218"/>
    <property type="match status" value="1"/>
</dbReference>
<feature type="compositionally biased region" description="Acidic residues" evidence="1">
    <location>
        <begin position="370"/>
        <end position="400"/>
    </location>
</feature>
<name>A0A6D2HFP4_9BRAS</name>
<dbReference type="OrthoDB" id="1107766at2759"/>
<protein>
    <recommendedName>
        <fullName evidence="6">DUF4218 domain-containing protein</fullName>
    </recommendedName>
</protein>
<evidence type="ECO:0000256" key="1">
    <source>
        <dbReference type="SAM" id="MobiDB-lite"/>
    </source>
</evidence>
<dbReference type="PANTHER" id="PTHR48258:SF4">
    <property type="entry name" value="DUF4216 DOMAIN-CONTAINING PROTEIN"/>
    <property type="match status" value="1"/>
</dbReference>
<dbReference type="InterPro" id="IPR025452">
    <property type="entry name" value="DUF4218"/>
</dbReference>
<gene>
    <name evidence="4" type="ORF">MERR_LOCUS761</name>
</gene>
<evidence type="ECO:0000259" key="2">
    <source>
        <dbReference type="Pfam" id="PF13952"/>
    </source>
</evidence>
<dbReference type="PANTHER" id="PTHR48258">
    <property type="entry name" value="DUF4218 DOMAIN-CONTAINING PROTEIN-RELATED"/>
    <property type="match status" value="1"/>
</dbReference>
<dbReference type="InterPro" id="IPR025312">
    <property type="entry name" value="DUF4216"/>
</dbReference>
<evidence type="ECO:0008006" key="6">
    <source>
        <dbReference type="Google" id="ProtNLM"/>
    </source>
</evidence>
<dbReference type="Pfam" id="PF13952">
    <property type="entry name" value="DUF4216"/>
    <property type="match status" value="1"/>
</dbReference>
<keyword evidence="5" id="KW-1185">Reference proteome</keyword>
<dbReference type="EMBL" id="CACVBM020000044">
    <property type="protein sequence ID" value="CAA7013527.1"/>
    <property type="molecule type" value="Genomic_DNA"/>
</dbReference>
<evidence type="ECO:0000313" key="5">
    <source>
        <dbReference type="Proteomes" id="UP000467841"/>
    </source>
</evidence>
<feature type="domain" description="DUF4216" evidence="2">
    <location>
        <begin position="247"/>
        <end position="314"/>
    </location>
</feature>
<feature type="region of interest" description="Disordered" evidence="1">
    <location>
        <begin position="366"/>
        <end position="400"/>
    </location>
</feature>
<dbReference type="AlphaFoldDB" id="A0A6D2HFP4"/>